<dbReference type="RefSeq" id="WP_072631244.1">
    <property type="nucleotide sequence ID" value="NZ_MLCB01000158.1"/>
</dbReference>
<feature type="domain" description="AMP-dependent synthetase/ligase" evidence="6">
    <location>
        <begin position="8"/>
        <end position="365"/>
    </location>
</feature>
<dbReference type="FunFam" id="3.30.300.30:FF:000008">
    <property type="entry name" value="2,3-dihydroxybenzoate-AMP ligase"/>
    <property type="match status" value="1"/>
</dbReference>
<comment type="caution">
    <text evidence="8">The sequence shown here is derived from an EMBL/GenBank/DDBJ whole genome shotgun (WGS) entry which is preliminary data.</text>
</comment>
<dbReference type="InterPro" id="IPR020459">
    <property type="entry name" value="AMP-binding"/>
</dbReference>
<dbReference type="InterPro" id="IPR020845">
    <property type="entry name" value="AMP-binding_CS"/>
</dbReference>
<dbReference type="PANTHER" id="PTHR43201:SF5">
    <property type="entry name" value="MEDIUM-CHAIN ACYL-COA LIGASE ACSF2, MITOCHONDRIAL"/>
    <property type="match status" value="1"/>
</dbReference>
<dbReference type="EC" id="6.2.1.44" evidence="4"/>
<dbReference type="InterPro" id="IPR025110">
    <property type="entry name" value="AMP-bd_C"/>
</dbReference>
<dbReference type="OrthoDB" id="9803968at2"/>
<evidence type="ECO:0000259" key="7">
    <source>
        <dbReference type="Pfam" id="PF13193"/>
    </source>
</evidence>
<accession>A0A1L9NV52</accession>
<evidence type="ECO:0000313" key="9">
    <source>
        <dbReference type="Proteomes" id="UP000184514"/>
    </source>
</evidence>
<feature type="domain" description="AMP-binding enzyme C-terminal" evidence="7">
    <location>
        <begin position="415"/>
        <end position="490"/>
    </location>
</feature>
<dbReference type="AlphaFoldDB" id="A0A1L9NV52"/>
<evidence type="ECO:0000256" key="1">
    <source>
        <dbReference type="ARBA" id="ARBA00006432"/>
    </source>
</evidence>
<reference evidence="8 9" key="1">
    <citation type="submission" date="2016-10" db="EMBL/GenBank/DDBJ databases">
        <title>Genome sequence of Planktotalea frisia SH6-1.</title>
        <authorList>
            <person name="Poehlein A."/>
            <person name="Bakenhus I."/>
            <person name="Voget S."/>
            <person name="Brinkhoff T."/>
            <person name="Simon M."/>
        </authorList>
    </citation>
    <scope>NUCLEOTIDE SEQUENCE [LARGE SCALE GENOMIC DNA]</scope>
    <source>
        <strain evidence="8 9">SH6-1</strain>
    </source>
</reference>
<proteinExistence type="inferred from homology"/>
<evidence type="ECO:0000256" key="5">
    <source>
        <dbReference type="ARBA" id="ARBA00067668"/>
    </source>
</evidence>
<comment type="similarity">
    <text evidence="1">Belongs to the ATP-dependent AMP-binding enzyme family.</text>
</comment>
<comment type="catalytic activity">
    <reaction evidence="3">
        <text>3-(methylsulfanyl)propanoate + ATP + CoA = 3-(methylsulfanyl)propanoyl-CoA + AMP + diphosphate</text>
        <dbReference type="Rhea" id="RHEA:43052"/>
        <dbReference type="ChEBI" id="CHEBI:30616"/>
        <dbReference type="ChEBI" id="CHEBI:33019"/>
        <dbReference type="ChEBI" id="CHEBI:49016"/>
        <dbReference type="ChEBI" id="CHEBI:57287"/>
        <dbReference type="ChEBI" id="CHEBI:82815"/>
        <dbReference type="ChEBI" id="CHEBI:456215"/>
        <dbReference type="EC" id="6.2.1.44"/>
    </reaction>
    <physiologicalReaction direction="left-to-right" evidence="3">
        <dbReference type="Rhea" id="RHEA:43053"/>
    </physiologicalReaction>
</comment>
<dbReference type="Gene3D" id="3.40.50.12780">
    <property type="entry name" value="N-terminal domain of ligase-like"/>
    <property type="match status" value="1"/>
</dbReference>
<dbReference type="EMBL" id="MLCB01000158">
    <property type="protein sequence ID" value="OJI93063.1"/>
    <property type="molecule type" value="Genomic_DNA"/>
</dbReference>
<keyword evidence="9" id="KW-1185">Reference proteome</keyword>
<dbReference type="STRING" id="696762.PFRI_27110"/>
<sequence>MNIATWLARRALRSPDTPAIFDGFNCVVTYETFELRVRAVAHWLKRQGVSAGDRVAIFMENAPEYLFVQYGAWYAGAVIVPINAKLHAKEARWIIENSEAVLTISSAAKVTALIEAKALGEIVDAGFVCRQETIDDDAICAHRNPDDLAWLFYTSGTTGQPKGVMISHRMLVSMSMSYLSDVDTVSQRDAAIYAAPMSHGAGLYNMVHVLKGARHVFPASRGFESQEIFGLARYFGSAHMFAAPTMVKRLTDVACSRGEDGTGLRTIVYAGGPMYEADILAASEVFGDIFVQIYGQGECPMGITVLSRGDVVDRQSARWKARLKSVGQAQSAVEVRVADDNGQSLDVDQIGEIQVRGDTVMQGYWRNEQASAKTFVNGWLKTGDIGSIDAEGYVSLVDRSKDLIISGGTNIYPREVEEVLLQHRDVSETSVVGAPHPEWGEEVVAFIVLSDGFRLDEAALDAHCLDNIARFKRPKRYVQLNELPKNNYGKVLKTELRKLL</sequence>
<dbReference type="SUPFAM" id="SSF56801">
    <property type="entry name" value="Acetyl-CoA synthetase-like"/>
    <property type="match status" value="1"/>
</dbReference>
<dbReference type="GO" id="GO:0006631">
    <property type="term" value="P:fatty acid metabolic process"/>
    <property type="evidence" value="ECO:0007669"/>
    <property type="project" value="TreeGrafter"/>
</dbReference>
<dbReference type="Gene3D" id="3.30.300.30">
    <property type="match status" value="1"/>
</dbReference>
<dbReference type="InterPro" id="IPR042099">
    <property type="entry name" value="ANL_N_sf"/>
</dbReference>
<dbReference type="PRINTS" id="PR00154">
    <property type="entry name" value="AMPBINDING"/>
</dbReference>
<dbReference type="PANTHER" id="PTHR43201">
    <property type="entry name" value="ACYL-COA SYNTHETASE"/>
    <property type="match status" value="1"/>
</dbReference>
<name>A0A1L9NV52_9RHOB</name>
<evidence type="ECO:0000256" key="4">
    <source>
        <dbReference type="ARBA" id="ARBA00066616"/>
    </source>
</evidence>
<evidence type="ECO:0000256" key="2">
    <source>
        <dbReference type="ARBA" id="ARBA00022598"/>
    </source>
</evidence>
<gene>
    <name evidence="8" type="primary">lcfB_6</name>
    <name evidence="8" type="ORF">PFRI_27110</name>
</gene>
<dbReference type="Pfam" id="PF13193">
    <property type="entry name" value="AMP-binding_C"/>
    <property type="match status" value="1"/>
</dbReference>
<dbReference type="Pfam" id="PF00501">
    <property type="entry name" value="AMP-binding"/>
    <property type="match status" value="1"/>
</dbReference>
<dbReference type="PROSITE" id="PS00455">
    <property type="entry name" value="AMP_BINDING"/>
    <property type="match status" value="1"/>
</dbReference>
<keyword evidence="2 8" id="KW-0436">Ligase</keyword>
<evidence type="ECO:0000256" key="3">
    <source>
        <dbReference type="ARBA" id="ARBA00051915"/>
    </source>
</evidence>
<dbReference type="InterPro" id="IPR045851">
    <property type="entry name" value="AMP-bd_C_sf"/>
</dbReference>
<dbReference type="InterPro" id="IPR000873">
    <property type="entry name" value="AMP-dep_synth/lig_dom"/>
</dbReference>
<dbReference type="GO" id="GO:0031956">
    <property type="term" value="F:medium-chain fatty acid-CoA ligase activity"/>
    <property type="evidence" value="ECO:0007669"/>
    <property type="project" value="TreeGrafter"/>
</dbReference>
<dbReference type="Proteomes" id="UP000184514">
    <property type="component" value="Unassembled WGS sequence"/>
</dbReference>
<organism evidence="8 9">
    <name type="scientific">Planktotalea frisia</name>
    <dbReference type="NCBI Taxonomy" id="696762"/>
    <lineage>
        <taxon>Bacteria</taxon>
        <taxon>Pseudomonadati</taxon>
        <taxon>Pseudomonadota</taxon>
        <taxon>Alphaproteobacteria</taxon>
        <taxon>Rhodobacterales</taxon>
        <taxon>Paracoccaceae</taxon>
        <taxon>Planktotalea</taxon>
    </lineage>
</organism>
<protein>
    <recommendedName>
        <fullName evidence="5">3-methylmercaptopropionyl-CoA ligase</fullName>
        <ecNumber evidence="4">6.2.1.44</ecNumber>
    </recommendedName>
</protein>
<evidence type="ECO:0000259" key="6">
    <source>
        <dbReference type="Pfam" id="PF00501"/>
    </source>
</evidence>
<evidence type="ECO:0000313" key="8">
    <source>
        <dbReference type="EMBL" id="OJI93063.1"/>
    </source>
</evidence>